<comment type="caution">
    <text evidence="2">The sequence shown here is derived from an EMBL/GenBank/DDBJ whole genome shotgun (WGS) entry which is preliminary data.</text>
</comment>
<evidence type="ECO:0000313" key="3">
    <source>
        <dbReference type="Proteomes" id="UP000269221"/>
    </source>
</evidence>
<protein>
    <submittedName>
        <fullName evidence="2">Uncharacterized protein</fullName>
    </submittedName>
</protein>
<accession>A0A3M0IT72</accession>
<keyword evidence="3" id="KW-1185">Reference proteome</keyword>
<gene>
    <name evidence="2" type="ORF">DUI87_31586</name>
</gene>
<reference evidence="2 3" key="1">
    <citation type="submission" date="2018-07" db="EMBL/GenBank/DDBJ databases">
        <title>A high quality draft genome assembly of the barn swallow (H. rustica rustica).</title>
        <authorList>
            <person name="Formenti G."/>
            <person name="Chiara M."/>
            <person name="Poveda L."/>
            <person name="Francoijs K.-J."/>
            <person name="Bonisoli-Alquati A."/>
            <person name="Canova L."/>
            <person name="Gianfranceschi L."/>
            <person name="Horner D.S."/>
            <person name="Saino N."/>
        </authorList>
    </citation>
    <scope>NUCLEOTIDE SEQUENCE [LARGE SCALE GENOMIC DNA]</scope>
    <source>
        <strain evidence="2">Chelidonia</strain>
        <tissue evidence="2">Blood</tissue>
    </source>
</reference>
<dbReference type="AlphaFoldDB" id="A0A3M0IT72"/>
<proteinExistence type="predicted"/>
<name>A0A3M0IT72_HIRRU</name>
<dbReference type="EMBL" id="QRBI01000231">
    <property type="protein sequence ID" value="RMB92057.1"/>
    <property type="molecule type" value="Genomic_DNA"/>
</dbReference>
<evidence type="ECO:0000313" key="2">
    <source>
        <dbReference type="EMBL" id="RMB92057.1"/>
    </source>
</evidence>
<dbReference type="Proteomes" id="UP000269221">
    <property type="component" value="Unassembled WGS sequence"/>
</dbReference>
<evidence type="ECO:0000256" key="1">
    <source>
        <dbReference type="SAM" id="MobiDB-lite"/>
    </source>
</evidence>
<organism evidence="2 3">
    <name type="scientific">Hirundo rustica rustica</name>
    <dbReference type="NCBI Taxonomy" id="333673"/>
    <lineage>
        <taxon>Eukaryota</taxon>
        <taxon>Metazoa</taxon>
        <taxon>Chordata</taxon>
        <taxon>Craniata</taxon>
        <taxon>Vertebrata</taxon>
        <taxon>Euteleostomi</taxon>
        <taxon>Archelosauria</taxon>
        <taxon>Archosauria</taxon>
        <taxon>Dinosauria</taxon>
        <taxon>Saurischia</taxon>
        <taxon>Theropoda</taxon>
        <taxon>Coelurosauria</taxon>
        <taxon>Aves</taxon>
        <taxon>Neognathae</taxon>
        <taxon>Neoaves</taxon>
        <taxon>Telluraves</taxon>
        <taxon>Australaves</taxon>
        <taxon>Passeriformes</taxon>
        <taxon>Sylvioidea</taxon>
        <taxon>Hirundinidae</taxon>
        <taxon>Hirundo</taxon>
    </lineage>
</organism>
<sequence length="88" mass="9914">MYTWLSEGIPLLGMLTSTQSKPHRLCKTGIVGEMREAHISGTKRKQKEKAFDASSRLKVFTHTLLPGTREKTALEKEEQVKETPDLST</sequence>
<feature type="region of interest" description="Disordered" evidence="1">
    <location>
        <begin position="68"/>
        <end position="88"/>
    </location>
</feature>